<dbReference type="InterPro" id="IPR023563">
    <property type="entry name" value="Ribosomal_uL13_CS"/>
</dbReference>
<name>A0A1Y1UQP2_9TREE</name>
<evidence type="ECO:0000256" key="2">
    <source>
        <dbReference type="ARBA" id="ARBA00022980"/>
    </source>
</evidence>
<reference evidence="5 6" key="1">
    <citation type="submission" date="2017-03" db="EMBL/GenBank/DDBJ databases">
        <title>Widespread Adenine N6-methylation of Active Genes in Fungi.</title>
        <authorList>
            <consortium name="DOE Joint Genome Institute"/>
            <person name="Mondo S.J."/>
            <person name="Dannebaum R.O."/>
            <person name="Kuo R.C."/>
            <person name="Louie K.B."/>
            <person name="Bewick A.J."/>
            <person name="Labutti K."/>
            <person name="Haridas S."/>
            <person name="Kuo A."/>
            <person name="Salamov A."/>
            <person name="Ahrendt S.R."/>
            <person name="Lau R."/>
            <person name="Bowen B.P."/>
            <person name="Lipzen A."/>
            <person name="Sullivan W."/>
            <person name="Andreopoulos W.B."/>
            <person name="Clum A."/>
            <person name="Lindquist E."/>
            <person name="Daum C."/>
            <person name="Northen T.R."/>
            <person name="Ramamoorthy G."/>
            <person name="Schmitz R.J."/>
            <person name="Gryganskyi A."/>
            <person name="Culley D."/>
            <person name="Magnuson J."/>
            <person name="James T.Y."/>
            <person name="O'Malley M.A."/>
            <person name="Stajich J.E."/>
            <person name="Spatafora J.W."/>
            <person name="Visel A."/>
            <person name="Grigoriev I.V."/>
        </authorList>
    </citation>
    <scope>NUCLEOTIDE SEQUENCE [LARGE SCALE GENOMIC DNA]</scope>
    <source>
        <strain evidence="5 6">NRRL Y-17943</strain>
    </source>
</reference>
<dbReference type="NCBIfam" id="TIGR01066">
    <property type="entry name" value="rplM_bact"/>
    <property type="match status" value="1"/>
</dbReference>
<dbReference type="PIRSF" id="PIRSF002181">
    <property type="entry name" value="Ribosomal_L13"/>
    <property type="match status" value="1"/>
</dbReference>
<dbReference type="InterPro" id="IPR005823">
    <property type="entry name" value="Ribosomal_uL13_bac-type"/>
</dbReference>
<dbReference type="InterPro" id="IPR005822">
    <property type="entry name" value="Ribosomal_uL13"/>
</dbReference>
<protein>
    <submittedName>
        <fullName evidence="5">Putative mitochondrial ribosomal protein L23</fullName>
    </submittedName>
</protein>
<dbReference type="Gene3D" id="3.90.1180.10">
    <property type="entry name" value="Ribosomal protein L13"/>
    <property type="match status" value="1"/>
</dbReference>
<keyword evidence="3 4" id="KW-0687">Ribonucleoprotein</keyword>
<comment type="similarity">
    <text evidence="1 4">Belongs to the universal ribosomal protein uL13 family.</text>
</comment>
<dbReference type="PROSITE" id="PS00783">
    <property type="entry name" value="RIBOSOMAL_L13"/>
    <property type="match status" value="1"/>
</dbReference>
<evidence type="ECO:0000313" key="5">
    <source>
        <dbReference type="EMBL" id="ORX39887.1"/>
    </source>
</evidence>
<dbReference type="Pfam" id="PF00572">
    <property type="entry name" value="Ribosomal_L13"/>
    <property type="match status" value="1"/>
</dbReference>
<dbReference type="GO" id="GO:0003729">
    <property type="term" value="F:mRNA binding"/>
    <property type="evidence" value="ECO:0007669"/>
    <property type="project" value="TreeGrafter"/>
</dbReference>
<dbReference type="PANTHER" id="PTHR11545:SF2">
    <property type="entry name" value="LARGE RIBOSOMAL SUBUNIT PROTEIN UL13M"/>
    <property type="match status" value="1"/>
</dbReference>
<dbReference type="GeneID" id="33556522"/>
<sequence>MSYRQGQTALALHRVWHHASADGRVLGKFAARIALVLMGKHKPTYDPGVDAGDYVVVSDALKVALTGNKPTDKVYYHHSGYPGGLKTVPITRMRERRPEDIIRKAVSGMLPKNTFRKRRLERLRVYPGAAPQQDLDNIIKTWH</sequence>
<accession>A0A1Y1UQP2</accession>
<dbReference type="CDD" id="cd00392">
    <property type="entry name" value="Ribosomal_L13"/>
    <property type="match status" value="1"/>
</dbReference>
<dbReference type="HAMAP" id="MF_01366">
    <property type="entry name" value="Ribosomal_uL13"/>
    <property type="match status" value="1"/>
</dbReference>
<dbReference type="PANTHER" id="PTHR11545">
    <property type="entry name" value="RIBOSOMAL PROTEIN L13"/>
    <property type="match status" value="1"/>
</dbReference>
<gene>
    <name evidence="5" type="ORF">BD324DRAFT_615379</name>
</gene>
<evidence type="ECO:0000256" key="4">
    <source>
        <dbReference type="RuleBase" id="RU003877"/>
    </source>
</evidence>
<comment type="caution">
    <text evidence="5">The sequence shown here is derived from an EMBL/GenBank/DDBJ whole genome shotgun (WGS) entry which is preliminary data.</text>
</comment>
<dbReference type="GO" id="GO:0017148">
    <property type="term" value="P:negative regulation of translation"/>
    <property type="evidence" value="ECO:0007669"/>
    <property type="project" value="TreeGrafter"/>
</dbReference>
<dbReference type="RefSeq" id="XP_021873672.1">
    <property type="nucleotide sequence ID" value="XM_022014714.1"/>
</dbReference>
<dbReference type="GO" id="GO:0006412">
    <property type="term" value="P:translation"/>
    <property type="evidence" value="ECO:0007669"/>
    <property type="project" value="InterPro"/>
</dbReference>
<dbReference type="SUPFAM" id="SSF52161">
    <property type="entry name" value="Ribosomal protein L13"/>
    <property type="match status" value="1"/>
</dbReference>
<keyword evidence="6" id="KW-1185">Reference proteome</keyword>
<organism evidence="5 6">
    <name type="scientific">Kockovaella imperatae</name>
    <dbReference type="NCBI Taxonomy" id="4999"/>
    <lineage>
        <taxon>Eukaryota</taxon>
        <taxon>Fungi</taxon>
        <taxon>Dikarya</taxon>
        <taxon>Basidiomycota</taxon>
        <taxon>Agaricomycotina</taxon>
        <taxon>Tremellomycetes</taxon>
        <taxon>Tremellales</taxon>
        <taxon>Cuniculitremaceae</taxon>
        <taxon>Kockovaella</taxon>
    </lineage>
</organism>
<dbReference type="EMBL" id="NBSH01000002">
    <property type="protein sequence ID" value="ORX39887.1"/>
    <property type="molecule type" value="Genomic_DNA"/>
</dbReference>
<evidence type="ECO:0000256" key="1">
    <source>
        <dbReference type="ARBA" id="ARBA00006227"/>
    </source>
</evidence>
<dbReference type="AlphaFoldDB" id="A0A1Y1UQP2"/>
<keyword evidence="2 4" id="KW-0689">Ribosomal protein</keyword>
<dbReference type="FunCoup" id="A0A1Y1UQP2">
    <property type="interactions" value="256"/>
</dbReference>
<dbReference type="STRING" id="4999.A0A1Y1UQP2"/>
<dbReference type="InParanoid" id="A0A1Y1UQP2"/>
<dbReference type="GO" id="GO:0003735">
    <property type="term" value="F:structural constituent of ribosome"/>
    <property type="evidence" value="ECO:0007669"/>
    <property type="project" value="InterPro"/>
</dbReference>
<dbReference type="InterPro" id="IPR036899">
    <property type="entry name" value="Ribosomal_uL13_sf"/>
</dbReference>
<dbReference type="Proteomes" id="UP000193218">
    <property type="component" value="Unassembled WGS sequence"/>
</dbReference>
<dbReference type="OrthoDB" id="274622at2759"/>
<evidence type="ECO:0000256" key="3">
    <source>
        <dbReference type="ARBA" id="ARBA00023274"/>
    </source>
</evidence>
<dbReference type="GO" id="GO:0005762">
    <property type="term" value="C:mitochondrial large ribosomal subunit"/>
    <property type="evidence" value="ECO:0007669"/>
    <property type="project" value="TreeGrafter"/>
</dbReference>
<evidence type="ECO:0000313" key="6">
    <source>
        <dbReference type="Proteomes" id="UP000193218"/>
    </source>
</evidence>
<proteinExistence type="inferred from homology"/>